<evidence type="ECO:0000256" key="4">
    <source>
        <dbReference type="ARBA" id="ARBA00023004"/>
    </source>
</evidence>
<dbReference type="PANTHER" id="PTHR10543:SF89">
    <property type="entry name" value="CAROTENOID 9,10(9',10')-CLEAVAGE DIOXYGENASE 1"/>
    <property type="match status" value="1"/>
</dbReference>
<organism evidence="6 7">
    <name type="scientific">Methylocystis borbori</name>
    <dbReference type="NCBI Taxonomy" id="3118750"/>
    <lineage>
        <taxon>Bacteria</taxon>
        <taxon>Pseudomonadati</taxon>
        <taxon>Pseudomonadota</taxon>
        <taxon>Alphaproteobacteria</taxon>
        <taxon>Hyphomicrobiales</taxon>
        <taxon>Methylocystaceae</taxon>
        <taxon>Methylocystis</taxon>
    </lineage>
</organism>
<keyword evidence="4 5" id="KW-0408">Iron</keyword>
<gene>
    <name evidence="6" type="ORF">V3H18_14240</name>
</gene>
<comment type="caution">
    <text evidence="6">The sequence shown here is derived from an EMBL/GenBank/DDBJ whole genome shotgun (WGS) entry which is preliminary data.</text>
</comment>
<dbReference type="InterPro" id="IPR004294">
    <property type="entry name" value="Carotenoid_Oase"/>
</dbReference>
<name>A0ABU7XJZ7_9HYPH</name>
<protein>
    <recommendedName>
        <fullName evidence="5">Dioxygenase</fullName>
        <ecNumber evidence="5">1.13.11.-</ecNumber>
    </recommendedName>
</protein>
<evidence type="ECO:0000313" key="7">
    <source>
        <dbReference type="Proteomes" id="UP001350748"/>
    </source>
</evidence>
<keyword evidence="3 5" id="KW-0560">Oxidoreductase</keyword>
<accession>A0ABU7XJZ7</accession>
<evidence type="ECO:0000313" key="6">
    <source>
        <dbReference type="EMBL" id="MEF3367695.1"/>
    </source>
</evidence>
<dbReference type="Proteomes" id="UP001350748">
    <property type="component" value="Unassembled WGS sequence"/>
</dbReference>
<dbReference type="PANTHER" id="PTHR10543">
    <property type="entry name" value="BETA-CAROTENE DIOXYGENASE"/>
    <property type="match status" value="1"/>
</dbReference>
<comment type="similarity">
    <text evidence="1 5">Belongs to the carotenoid oxygenase family.</text>
</comment>
<evidence type="ECO:0000256" key="2">
    <source>
        <dbReference type="ARBA" id="ARBA00022723"/>
    </source>
</evidence>
<sequence length="474" mass="52430">MTAPPAPGEWPWSAGFSSLAAERDYRVEDIDGGMPASLRGTLFRNGSGRNDLAGAWFPHWFDGDGMVSAIRFDETGLHYRNRYVRTDNYVNETREGRILYRGFGKMRPGGVLANAFRQPANVSNTSAALLGERLLTLWEGGPPFALDPRTLATLGVEDFGGKIRAFSAHPKLDPVTGELFNFGIDYGRKTTLTPYRIDSGGLTRLPPVSLPYPVMNHDFVLTERFLVFCIGPILANPLKFMLGFSSFDGALHWDGGRPTLILLIPRDGLGPPRFIEMEPFFQFHFANGFEEDGALVLDLARYPDYVAIGDALRNFWRSNFAAGGMAALTRLRVDLSSGAVESRIFKTGPAVEFPRVDPRLVGRRYRYAYIADNPPGRARGLQQRVTRVDVESGATVSHDFGPDGYAGEPIFVPSRPDGEEDEGVVLAFVFDAAERRTAVVGLDARALDAKPLFVARLKHHVPFALHGQFTERLF</sequence>
<dbReference type="Pfam" id="PF03055">
    <property type="entry name" value="RPE65"/>
    <property type="match status" value="1"/>
</dbReference>
<evidence type="ECO:0000256" key="3">
    <source>
        <dbReference type="ARBA" id="ARBA00023002"/>
    </source>
</evidence>
<evidence type="ECO:0000256" key="5">
    <source>
        <dbReference type="RuleBase" id="RU364048"/>
    </source>
</evidence>
<reference evidence="6 7" key="1">
    <citation type="submission" date="2024-02" db="EMBL/GenBank/DDBJ databases">
        <authorList>
            <person name="Grouzdev D."/>
        </authorList>
    </citation>
    <scope>NUCLEOTIDE SEQUENCE [LARGE SCALE GENOMIC DNA]</scope>
    <source>
        <strain evidence="6 7">9N</strain>
    </source>
</reference>
<dbReference type="EMBL" id="JAZHYN010000053">
    <property type="protein sequence ID" value="MEF3367695.1"/>
    <property type="molecule type" value="Genomic_DNA"/>
</dbReference>
<dbReference type="RefSeq" id="WP_332082737.1">
    <property type="nucleotide sequence ID" value="NZ_JAZHYN010000053.1"/>
</dbReference>
<comment type="cofactor">
    <cofactor evidence="5">
        <name>Fe(2+)</name>
        <dbReference type="ChEBI" id="CHEBI:29033"/>
    </cofactor>
    <text evidence="5">Binds 1 Fe(2+) ion per subunit.</text>
</comment>
<dbReference type="EC" id="1.13.11.-" evidence="5"/>
<keyword evidence="7" id="KW-1185">Reference proteome</keyword>
<keyword evidence="5" id="KW-0223">Dioxygenase</keyword>
<keyword evidence="2 5" id="KW-0479">Metal-binding</keyword>
<proteinExistence type="inferred from homology"/>
<evidence type="ECO:0000256" key="1">
    <source>
        <dbReference type="ARBA" id="ARBA00006787"/>
    </source>
</evidence>